<evidence type="ECO:0000313" key="1">
    <source>
        <dbReference type="EMBL" id="WOT02096.1"/>
    </source>
</evidence>
<protein>
    <submittedName>
        <fullName evidence="1">Nucleotidyl transferase AbiEii/AbiGii toxin family protein</fullName>
    </submittedName>
</protein>
<name>A0AAF0YSS7_9CORY</name>
<dbReference type="InterPro" id="IPR014942">
    <property type="entry name" value="AbiEii"/>
</dbReference>
<sequence>MMSQARNKNLQRALNERIKKEAVARGVSIEHLRHQIAFEGLLGRLYSVPDPGWTLKGATSLLMRNGSGRYTSDMDFSRDQAWSDSQEVKQEFADICSRKCGDPFTYFVTKVGTHSVGDDTGYATPTMAVHIQVNYGGKQFQIFKVDVTVHRHTQEPTEEIMVKPVLSSFTSYDIPEFAITATPIESHLADKVCAMYERHREGREASTRYHDLLDILTILQTQEFDFEKLVRTLSHEHQRRRMTLPKEMISPGQKWDSGYAKTARDNKIFARGTTTLDDALQFAGQCLNPVLARLPEESTVSPEQITAQKRWNPKTCSWQ</sequence>
<dbReference type="GO" id="GO:0016740">
    <property type="term" value="F:transferase activity"/>
    <property type="evidence" value="ECO:0007669"/>
    <property type="project" value="UniProtKB-KW"/>
</dbReference>
<keyword evidence="1" id="KW-0808">Transferase</keyword>
<dbReference type="Pfam" id="PF08843">
    <property type="entry name" value="AbiEii"/>
    <property type="match status" value="1"/>
</dbReference>
<proteinExistence type="predicted"/>
<dbReference type="EMBL" id="CP136958">
    <property type="protein sequence ID" value="WOT02096.1"/>
    <property type="molecule type" value="Genomic_DNA"/>
</dbReference>
<dbReference type="Proteomes" id="UP000234560">
    <property type="component" value="Chromosome"/>
</dbReference>
<evidence type="ECO:0000313" key="2">
    <source>
        <dbReference type="Proteomes" id="UP000234560"/>
    </source>
</evidence>
<gene>
    <name evidence="1" type="ORF">CYJ47_12755</name>
</gene>
<dbReference type="AlphaFoldDB" id="A0AAF0YSS7"/>
<organism evidence="1 2">
    <name type="scientific">Corynebacterium pyruviciproducens</name>
    <dbReference type="NCBI Taxonomy" id="598660"/>
    <lineage>
        <taxon>Bacteria</taxon>
        <taxon>Bacillati</taxon>
        <taxon>Actinomycetota</taxon>
        <taxon>Actinomycetes</taxon>
        <taxon>Mycobacteriales</taxon>
        <taxon>Corynebacteriaceae</taxon>
        <taxon>Corynebacterium</taxon>
    </lineage>
</organism>
<accession>A0AAF0YSS7</accession>
<dbReference type="RefSeq" id="WP_051120536.1">
    <property type="nucleotide sequence ID" value="NZ_CAMIHY010000040.1"/>
</dbReference>
<reference evidence="1" key="1">
    <citation type="submission" date="2017-12" db="EMBL/GenBank/DDBJ databases">
        <authorList>
            <person name="Thomas-White K."/>
            <person name="Wolfe A.J."/>
        </authorList>
    </citation>
    <scope>NUCLEOTIDE SEQUENCE</scope>
    <source>
        <strain evidence="1">UMB0763</strain>
    </source>
</reference>
<reference evidence="1" key="2">
    <citation type="submission" date="2023-10" db="EMBL/GenBank/DDBJ databases">
        <authorList>
            <person name="Choi B."/>
        </authorList>
    </citation>
    <scope>NUCLEOTIDE SEQUENCE</scope>
    <source>
        <strain evidence="1">UMB0763</strain>
    </source>
</reference>
<dbReference type="KEGG" id="cpyr:CYJ47_12755"/>